<keyword evidence="2" id="KW-1185">Reference proteome</keyword>
<dbReference type="Proteomes" id="UP000886998">
    <property type="component" value="Unassembled WGS sequence"/>
</dbReference>
<sequence>MSGRKDVVKHPSSVRNYFRWAAFFGVKLEVALQLDRVSVSTVTGPLVTQSKHRSQINCFSNSMEGPECGANPLIPWILPIINGCREGGYIMESNVLA</sequence>
<gene>
    <name evidence="1" type="ORF">TNIN_6581</name>
</gene>
<comment type="caution">
    <text evidence="1">The sequence shown here is derived from an EMBL/GenBank/DDBJ whole genome shotgun (WGS) entry which is preliminary data.</text>
</comment>
<reference evidence="1" key="1">
    <citation type="submission" date="2020-08" db="EMBL/GenBank/DDBJ databases">
        <title>Multicomponent nature underlies the extraordinary mechanical properties of spider dragline silk.</title>
        <authorList>
            <person name="Kono N."/>
            <person name="Nakamura H."/>
            <person name="Mori M."/>
            <person name="Yoshida Y."/>
            <person name="Ohtoshi R."/>
            <person name="Malay A.D."/>
            <person name="Moran D.A.P."/>
            <person name="Tomita M."/>
            <person name="Numata K."/>
            <person name="Arakawa K."/>
        </authorList>
    </citation>
    <scope>NUCLEOTIDE SEQUENCE</scope>
</reference>
<protein>
    <submittedName>
        <fullName evidence="1">Uncharacterized protein</fullName>
    </submittedName>
</protein>
<dbReference type="EMBL" id="BMAV01013235">
    <property type="protein sequence ID" value="GFY60660.1"/>
    <property type="molecule type" value="Genomic_DNA"/>
</dbReference>
<name>A0A8X7C959_9ARAC</name>
<dbReference type="AlphaFoldDB" id="A0A8X7C959"/>
<organism evidence="1 2">
    <name type="scientific">Trichonephila inaurata madagascariensis</name>
    <dbReference type="NCBI Taxonomy" id="2747483"/>
    <lineage>
        <taxon>Eukaryota</taxon>
        <taxon>Metazoa</taxon>
        <taxon>Ecdysozoa</taxon>
        <taxon>Arthropoda</taxon>
        <taxon>Chelicerata</taxon>
        <taxon>Arachnida</taxon>
        <taxon>Araneae</taxon>
        <taxon>Araneomorphae</taxon>
        <taxon>Entelegynae</taxon>
        <taxon>Araneoidea</taxon>
        <taxon>Nephilidae</taxon>
        <taxon>Trichonephila</taxon>
        <taxon>Trichonephila inaurata</taxon>
    </lineage>
</organism>
<accession>A0A8X7C959</accession>
<proteinExistence type="predicted"/>
<evidence type="ECO:0000313" key="2">
    <source>
        <dbReference type="Proteomes" id="UP000886998"/>
    </source>
</evidence>
<evidence type="ECO:0000313" key="1">
    <source>
        <dbReference type="EMBL" id="GFY60660.1"/>
    </source>
</evidence>